<accession>A0A9W4SAB7</accession>
<sequence length="245" mass="28242">MENLNKKIIEIKQTTKIYHSKRVLNKVTFSVRQGTIHGFIGPNGAGKSTTLNISTRLVLPNGGEQYIDFKSVRNNPNFNQRLGYVTAEPKFPNLTVETHVLDCGYLRGISEEKVLQKLTNSPLNQFRYQNCLSLSTGWKKILQFFILSLYQPKIYLMDEPFNGLDPSFRHELFNELERIAKKGGTILISTHILSDLQKFADNEELEFDMTMIKNGEIVYTGTKTADIEKTYEKYFIEKKRGLFEL</sequence>
<dbReference type="SMART" id="SM00382">
    <property type="entry name" value="AAA"/>
    <property type="match status" value="1"/>
</dbReference>
<dbReference type="InterPro" id="IPR051782">
    <property type="entry name" value="ABC_Transporter_VariousFunc"/>
</dbReference>
<dbReference type="GO" id="GO:0016887">
    <property type="term" value="F:ATP hydrolysis activity"/>
    <property type="evidence" value="ECO:0007669"/>
    <property type="project" value="InterPro"/>
</dbReference>
<dbReference type="AlphaFoldDB" id="A0A9W4SAB7"/>
<dbReference type="Proteomes" id="UP001153678">
    <property type="component" value="Unassembled WGS sequence"/>
</dbReference>
<dbReference type="GO" id="GO:0005524">
    <property type="term" value="F:ATP binding"/>
    <property type="evidence" value="ECO:0007669"/>
    <property type="project" value="UniProtKB-KW"/>
</dbReference>
<evidence type="ECO:0000313" key="6">
    <source>
        <dbReference type="Proteomes" id="UP001153678"/>
    </source>
</evidence>
<evidence type="ECO:0000256" key="1">
    <source>
        <dbReference type="ARBA" id="ARBA00022448"/>
    </source>
</evidence>
<evidence type="ECO:0000313" key="5">
    <source>
        <dbReference type="EMBL" id="CAI2161755.1"/>
    </source>
</evidence>
<dbReference type="CDD" id="cd03230">
    <property type="entry name" value="ABC_DR_subfamily_A"/>
    <property type="match status" value="1"/>
</dbReference>
<keyword evidence="1" id="KW-0813">Transport</keyword>
<dbReference type="InterPro" id="IPR003439">
    <property type="entry name" value="ABC_transporter-like_ATP-bd"/>
</dbReference>
<organism evidence="5 6">
    <name type="scientific">Funneliformis geosporum</name>
    <dbReference type="NCBI Taxonomy" id="1117311"/>
    <lineage>
        <taxon>Eukaryota</taxon>
        <taxon>Fungi</taxon>
        <taxon>Fungi incertae sedis</taxon>
        <taxon>Mucoromycota</taxon>
        <taxon>Glomeromycotina</taxon>
        <taxon>Glomeromycetes</taxon>
        <taxon>Glomerales</taxon>
        <taxon>Glomeraceae</taxon>
        <taxon>Funneliformis</taxon>
    </lineage>
</organism>
<dbReference type="SUPFAM" id="SSF52540">
    <property type="entry name" value="P-loop containing nucleoside triphosphate hydrolases"/>
    <property type="match status" value="1"/>
</dbReference>
<dbReference type="Gene3D" id="3.40.50.300">
    <property type="entry name" value="P-loop containing nucleotide triphosphate hydrolases"/>
    <property type="match status" value="1"/>
</dbReference>
<keyword evidence="6" id="KW-1185">Reference proteome</keyword>
<dbReference type="OrthoDB" id="10255969at2759"/>
<keyword evidence="3" id="KW-0067">ATP-binding</keyword>
<dbReference type="InterPro" id="IPR027417">
    <property type="entry name" value="P-loop_NTPase"/>
</dbReference>
<gene>
    <name evidence="5" type="ORF">FWILDA_LOCUS211</name>
</gene>
<dbReference type="InterPro" id="IPR003593">
    <property type="entry name" value="AAA+_ATPase"/>
</dbReference>
<keyword evidence="2" id="KW-0547">Nucleotide-binding</keyword>
<comment type="caution">
    <text evidence="5">The sequence shown here is derived from an EMBL/GenBank/DDBJ whole genome shotgun (WGS) entry which is preliminary data.</text>
</comment>
<feature type="domain" description="ABC transporter" evidence="4">
    <location>
        <begin position="9"/>
        <end position="233"/>
    </location>
</feature>
<dbReference type="EMBL" id="CAMKVN010000012">
    <property type="protein sequence ID" value="CAI2161755.1"/>
    <property type="molecule type" value="Genomic_DNA"/>
</dbReference>
<dbReference type="PANTHER" id="PTHR42939:SF1">
    <property type="entry name" value="ABC TRANSPORTER ATP-BINDING PROTEIN ALBC-RELATED"/>
    <property type="match status" value="1"/>
</dbReference>
<reference evidence="5" key="1">
    <citation type="submission" date="2022-08" db="EMBL/GenBank/DDBJ databases">
        <authorList>
            <person name="Kallberg Y."/>
            <person name="Tangrot J."/>
            <person name="Rosling A."/>
        </authorList>
    </citation>
    <scope>NUCLEOTIDE SEQUENCE</scope>
    <source>
        <strain evidence="5">Wild A</strain>
    </source>
</reference>
<evidence type="ECO:0000256" key="2">
    <source>
        <dbReference type="ARBA" id="ARBA00022741"/>
    </source>
</evidence>
<dbReference type="PROSITE" id="PS50893">
    <property type="entry name" value="ABC_TRANSPORTER_2"/>
    <property type="match status" value="1"/>
</dbReference>
<protein>
    <submittedName>
        <fullName evidence="5">1315_t:CDS:1</fullName>
    </submittedName>
</protein>
<name>A0A9W4SAB7_9GLOM</name>
<dbReference type="Pfam" id="PF00005">
    <property type="entry name" value="ABC_tran"/>
    <property type="match status" value="1"/>
</dbReference>
<proteinExistence type="predicted"/>
<dbReference type="PANTHER" id="PTHR42939">
    <property type="entry name" value="ABC TRANSPORTER ATP-BINDING PROTEIN ALBC-RELATED"/>
    <property type="match status" value="1"/>
</dbReference>
<evidence type="ECO:0000256" key="3">
    <source>
        <dbReference type="ARBA" id="ARBA00022840"/>
    </source>
</evidence>
<evidence type="ECO:0000259" key="4">
    <source>
        <dbReference type="PROSITE" id="PS50893"/>
    </source>
</evidence>